<comment type="caution">
    <text evidence="16">The sequence shown here is derived from an EMBL/GenBank/DDBJ whole genome shotgun (WGS) entry which is preliminary data.</text>
</comment>
<dbReference type="Pfam" id="PF02518">
    <property type="entry name" value="HATPase_c"/>
    <property type="match status" value="1"/>
</dbReference>
<evidence type="ECO:0000313" key="17">
    <source>
        <dbReference type="Proteomes" id="UP000256708"/>
    </source>
</evidence>
<dbReference type="SUPFAM" id="SSF47384">
    <property type="entry name" value="Homodimeric domain of signal transducing histidine kinase"/>
    <property type="match status" value="1"/>
</dbReference>
<dbReference type="GO" id="GO:0003700">
    <property type="term" value="F:DNA-binding transcription factor activity"/>
    <property type="evidence" value="ECO:0007669"/>
    <property type="project" value="InterPro"/>
</dbReference>
<keyword evidence="9" id="KW-0805">Transcription regulation</keyword>
<feature type="domain" description="HTH araC/xylS-type" evidence="13">
    <location>
        <begin position="1246"/>
        <end position="1345"/>
    </location>
</feature>
<dbReference type="SMART" id="SM00387">
    <property type="entry name" value="HATPase_c"/>
    <property type="match status" value="1"/>
</dbReference>
<evidence type="ECO:0000256" key="3">
    <source>
        <dbReference type="ARBA" id="ARBA00022553"/>
    </source>
</evidence>
<proteinExistence type="predicted"/>
<dbReference type="InterPro" id="IPR003594">
    <property type="entry name" value="HATPase_dom"/>
</dbReference>
<dbReference type="Gene3D" id="3.30.565.10">
    <property type="entry name" value="Histidine kinase-like ATPase, C-terminal domain"/>
    <property type="match status" value="1"/>
</dbReference>
<dbReference type="FunFam" id="1.10.287.130:FF:000045">
    <property type="entry name" value="Two-component system sensor histidine kinase/response regulator"/>
    <property type="match status" value="1"/>
</dbReference>
<keyword evidence="8" id="KW-0902">Two-component regulatory system</keyword>
<gene>
    <name evidence="16" type="ORF">DXT99_01370</name>
</gene>
<dbReference type="Pfam" id="PF12833">
    <property type="entry name" value="HTH_18"/>
    <property type="match status" value="1"/>
</dbReference>
<dbReference type="PROSITE" id="PS50110">
    <property type="entry name" value="RESPONSE_REGULATORY"/>
    <property type="match status" value="1"/>
</dbReference>
<dbReference type="GO" id="GO:0043565">
    <property type="term" value="F:sequence-specific DNA binding"/>
    <property type="evidence" value="ECO:0007669"/>
    <property type="project" value="InterPro"/>
</dbReference>
<dbReference type="InterPro" id="IPR004358">
    <property type="entry name" value="Sig_transdc_His_kin-like_C"/>
</dbReference>
<dbReference type="InterPro" id="IPR009057">
    <property type="entry name" value="Homeodomain-like_sf"/>
</dbReference>
<keyword evidence="17" id="KW-1185">Reference proteome</keyword>
<evidence type="ECO:0000256" key="1">
    <source>
        <dbReference type="ARBA" id="ARBA00000085"/>
    </source>
</evidence>
<dbReference type="SUPFAM" id="SSF46689">
    <property type="entry name" value="Homeodomain-like"/>
    <property type="match status" value="1"/>
</dbReference>
<keyword evidence="4" id="KW-0808">Transferase</keyword>
<keyword evidence="5" id="KW-0547">Nucleotide-binding</keyword>
<dbReference type="Pfam" id="PF07495">
    <property type="entry name" value="Y_Y_Y"/>
    <property type="match status" value="1"/>
</dbReference>
<evidence type="ECO:0000259" key="13">
    <source>
        <dbReference type="PROSITE" id="PS01124"/>
    </source>
</evidence>
<evidence type="ECO:0000256" key="11">
    <source>
        <dbReference type="ARBA" id="ARBA00023163"/>
    </source>
</evidence>
<evidence type="ECO:0000256" key="2">
    <source>
        <dbReference type="ARBA" id="ARBA00012438"/>
    </source>
</evidence>
<evidence type="ECO:0000256" key="8">
    <source>
        <dbReference type="ARBA" id="ARBA00023012"/>
    </source>
</evidence>
<reference evidence="17" key="1">
    <citation type="submission" date="2018-08" db="EMBL/GenBank/DDBJ databases">
        <authorList>
            <person name="Liu Z.-W."/>
            <person name="Du Z.-J."/>
        </authorList>
    </citation>
    <scope>NUCLEOTIDE SEQUENCE [LARGE SCALE GENOMIC DNA]</scope>
    <source>
        <strain evidence="17">H4X</strain>
    </source>
</reference>
<dbReference type="SMART" id="SM00342">
    <property type="entry name" value="HTH_ARAC"/>
    <property type="match status" value="1"/>
</dbReference>
<dbReference type="PROSITE" id="PS01124">
    <property type="entry name" value="HTH_ARAC_FAMILY_2"/>
    <property type="match status" value="1"/>
</dbReference>
<dbReference type="PROSITE" id="PS00041">
    <property type="entry name" value="HTH_ARAC_FAMILY_1"/>
    <property type="match status" value="1"/>
</dbReference>
<comment type="catalytic activity">
    <reaction evidence="1">
        <text>ATP + protein L-histidine = ADP + protein N-phospho-L-histidine.</text>
        <dbReference type="EC" id="2.7.13.3"/>
    </reaction>
</comment>
<dbReference type="InterPro" id="IPR011110">
    <property type="entry name" value="Reg_prop"/>
</dbReference>
<dbReference type="InterPro" id="IPR011123">
    <property type="entry name" value="Y_Y_Y"/>
</dbReference>
<dbReference type="InterPro" id="IPR005467">
    <property type="entry name" value="His_kinase_dom"/>
</dbReference>
<keyword evidence="11" id="KW-0804">Transcription</keyword>
<dbReference type="Gene3D" id="2.130.10.10">
    <property type="entry name" value="YVTN repeat-like/Quinoprotein amine dehydrogenase"/>
    <property type="match status" value="2"/>
</dbReference>
<evidence type="ECO:0000256" key="12">
    <source>
        <dbReference type="PROSITE-ProRule" id="PRU00169"/>
    </source>
</evidence>
<dbReference type="FunFam" id="3.40.50.2300:FF:000138">
    <property type="entry name" value="Two-component system sensor histidine kinase/response regulator"/>
    <property type="match status" value="1"/>
</dbReference>
<dbReference type="SUPFAM" id="SSF55874">
    <property type="entry name" value="ATPase domain of HSP90 chaperone/DNA topoisomerase II/histidine kinase"/>
    <property type="match status" value="1"/>
</dbReference>
<feature type="modified residue" description="4-aspartylphosphate" evidence="12">
    <location>
        <position position="1145"/>
    </location>
</feature>
<organism evidence="16 17">
    <name type="scientific">Pontibacter diazotrophicus</name>
    <dbReference type="NCBI Taxonomy" id="1400979"/>
    <lineage>
        <taxon>Bacteria</taxon>
        <taxon>Pseudomonadati</taxon>
        <taxon>Bacteroidota</taxon>
        <taxon>Cytophagia</taxon>
        <taxon>Cytophagales</taxon>
        <taxon>Hymenobacteraceae</taxon>
        <taxon>Pontibacter</taxon>
    </lineage>
</organism>
<evidence type="ECO:0000313" key="16">
    <source>
        <dbReference type="EMBL" id="RDV17188.1"/>
    </source>
</evidence>
<keyword evidence="3 12" id="KW-0597">Phosphoprotein</keyword>
<evidence type="ECO:0000256" key="9">
    <source>
        <dbReference type="ARBA" id="ARBA00023015"/>
    </source>
</evidence>
<dbReference type="InterPro" id="IPR011006">
    <property type="entry name" value="CheY-like_superfamily"/>
</dbReference>
<dbReference type="GO" id="GO:0005524">
    <property type="term" value="F:ATP binding"/>
    <property type="evidence" value="ECO:0007669"/>
    <property type="project" value="UniProtKB-KW"/>
</dbReference>
<evidence type="ECO:0000256" key="6">
    <source>
        <dbReference type="ARBA" id="ARBA00022777"/>
    </source>
</evidence>
<dbReference type="InterPro" id="IPR018062">
    <property type="entry name" value="HTH_AraC-typ_CS"/>
</dbReference>
<dbReference type="Pfam" id="PF00072">
    <property type="entry name" value="Response_reg"/>
    <property type="match status" value="1"/>
</dbReference>
<evidence type="ECO:0000259" key="15">
    <source>
        <dbReference type="PROSITE" id="PS50110"/>
    </source>
</evidence>
<dbReference type="SMART" id="SM00388">
    <property type="entry name" value="HisKA"/>
    <property type="match status" value="1"/>
</dbReference>
<evidence type="ECO:0000256" key="7">
    <source>
        <dbReference type="ARBA" id="ARBA00022840"/>
    </source>
</evidence>
<accession>A0A3D8LIK6</accession>
<dbReference type="PROSITE" id="PS50109">
    <property type="entry name" value="HIS_KIN"/>
    <property type="match status" value="1"/>
</dbReference>
<evidence type="ECO:0000259" key="14">
    <source>
        <dbReference type="PROSITE" id="PS50109"/>
    </source>
</evidence>
<dbReference type="InterPro" id="IPR036097">
    <property type="entry name" value="HisK_dim/P_sf"/>
</dbReference>
<dbReference type="PRINTS" id="PR00344">
    <property type="entry name" value="BCTRLSENSOR"/>
</dbReference>
<dbReference type="OrthoDB" id="9797097at2"/>
<evidence type="ECO:0000256" key="10">
    <source>
        <dbReference type="ARBA" id="ARBA00023125"/>
    </source>
</evidence>
<keyword evidence="7" id="KW-0067">ATP-binding</keyword>
<dbReference type="Gene3D" id="1.10.287.130">
    <property type="match status" value="1"/>
</dbReference>
<dbReference type="PANTHER" id="PTHR43547">
    <property type="entry name" value="TWO-COMPONENT HISTIDINE KINASE"/>
    <property type="match status" value="1"/>
</dbReference>
<dbReference type="EMBL" id="QRGR01000001">
    <property type="protein sequence ID" value="RDV17188.1"/>
    <property type="molecule type" value="Genomic_DNA"/>
</dbReference>
<dbReference type="Gene3D" id="3.40.50.2300">
    <property type="match status" value="1"/>
</dbReference>
<dbReference type="InterPro" id="IPR018060">
    <property type="entry name" value="HTH_AraC"/>
</dbReference>
<feature type="domain" description="Response regulatory" evidence="15">
    <location>
        <begin position="1097"/>
        <end position="1212"/>
    </location>
</feature>
<dbReference type="SMART" id="SM00448">
    <property type="entry name" value="REC"/>
    <property type="match status" value="1"/>
</dbReference>
<dbReference type="InterPro" id="IPR003661">
    <property type="entry name" value="HisK_dim/P_dom"/>
</dbReference>
<feature type="domain" description="Histidine kinase" evidence="14">
    <location>
        <begin position="827"/>
        <end position="1053"/>
    </location>
</feature>
<dbReference type="Pfam" id="PF07494">
    <property type="entry name" value="Reg_prop"/>
    <property type="match status" value="5"/>
</dbReference>
<dbReference type="CDD" id="cd17574">
    <property type="entry name" value="REC_OmpR"/>
    <property type="match status" value="1"/>
</dbReference>
<dbReference type="CDD" id="cd00082">
    <property type="entry name" value="HisKA"/>
    <property type="match status" value="1"/>
</dbReference>
<name>A0A3D8LIK6_9BACT</name>
<evidence type="ECO:0000256" key="4">
    <source>
        <dbReference type="ARBA" id="ARBA00022679"/>
    </source>
</evidence>
<protein>
    <recommendedName>
        <fullName evidence="2">histidine kinase</fullName>
        <ecNumber evidence="2">2.7.13.3</ecNumber>
    </recommendedName>
</protein>
<dbReference type="FunFam" id="3.30.565.10:FF:000037">
    <property type="entry name" value="Hybrid sensor histidine kinase/response regulator"/>
    <property type="match status" value="1"/>
</dbReference>
<dbReference type="GO" id="GO:0000155">
    <property type="term" value="F:phosphorelay sensor kinase activity"/>
    <property type="evidence" value="ECO:0007669"/>
    <property type="project" value="InterPro"/>
</dbReference>
<sequence length="1356" mass="152391">MFSTVYAQSGKMFSVDLELSNSLIHQVYQDSRGIIWIATEDGLNRYDGSKFTIYKHEQQDPRSILNNYVSLLFEDRKGHLLVGYYNGLQLYDQATDSFKQIPILWEGKGKFDAHVLSITERKNGEVLIGTSGYGVFSLDLEGTEPKVQQVKLQLPAGIIDLLFEDSNQNLWVATQDKGLFRIGKNGQIKNFRESELPRSSITGICQDVEDNVYVSTVSNGLFVYNKATDVFTQIPYSPSPKLSISSMYQSKQENRLYLGTDGEGVKIYDLKNKTITDGNFNVATFDFKKSKVHSILQDKTGNLWLGIYQKGVMLLPASASKFEYIGYKSIHNNTIGSNAILSVLEDHEGTLWIGTDSDGLYGVSPDGKQKAHFSRTSDPASVSSSIMSIYEDSNHTLWLGSYLHGLAKVNRETGKSEYVAGIRDENSDQVERIYSMVEDRQKTLWIASMGAGLFSMDLGSQEITHYDAVSGSQNTGTENTLHNRWINSLLLTSNDKLYIGTYDGIGCLDLKTKSFVSTHGTNRLLHGYIVYSLYEDTKGDIWIGTSQGLMHLDSKTGKIKPYTMNDGLPSNVICAIKGDDAGNIWISTNYGISKLNSKRSSFINYYANDGLQGNEFSKGAAFVTGKEQIIFGGINGITYFHPSEIPEVISASEKEMEVRITGFYLHNQAVKKGMKSGKYDIVDTAVMDAESFHLSNKDNSFSIELSAMDFANPDRITYQYSLQDGNWISLRPGTNTVNFTDLSPGTYRFRFRAKDYSHYSPVKDISIIVSPAWYFSPLAKAAYGLILAAVFILVAMQIRHRQRTRQKMQEHLHARQIIDAKLQFFINISHEIRTPMTLIISPLKKLIATDKDQERQKSYATMQRNSERILLLINQLMDIRKIDKGKMQLKFQETEIVGFIQELCTVFDEQAQAKNIMFRFHHTIEQLPVWVDPTYFDKAILNVLSNAFKFTPRNGEIDIYLHAGEGGDKPGDQRQYVEIIISDNGIGIEEGEQEKVFECFYQVQTHHNHFVGGTGIGLNLTRSIVELHHGNIRVENNKDGRGCRFVMRLPLGKDHLQTEELLAQTALVPKTEPAIPALPTPADDAEKVKVKSKTKSHVLVVDDDEEIRKYICQEFAAEYHMMESANGKEALAILLNKTPDLIISDVMMPEMDGITLCRKIKQNVNINHIPVVLLTAKSEEEDNLEGLGIGADAYLVKPFNIEILRKTVQNIIRNREMLRNNFSGNQHHSDKVQKVALKSADEKLLAKLLDVINQNIANPALSVEMLASEAGISRVHLHRKMKELTNQTTRDFIRNIRLQQAAGLLSSKHINISEVAFAVGFTSLASFSTAFKELHGVPPTTYMETHLNQCETANSV</sequence>
<dbReference type="EC" id="2.7.13.3" evidence="2"/>
<evidence type="ECO:0000256" key="5">
    <source>
        <dbReference type="ARBA" id="ARBA00022741"/>
    </source>
</evidence>
<dbReference type="InterPro" id="IPR013783">
    <property type="entry name" value="Ig-like_fold"/>
</dbReference>
<dbReference type="PANTHER" id="PTHR43547:SF2">
    <property type="entry name" value="HYBRID SIGNAL TRANSDUCTION HISTIDINE KINASE C"/>
    <property type="match status" value="1"/>
</dbReference>
<dbReference type="CDD" id="cd00146">
    <property type="entry name" value="PKD"/>
    <property type="match status" value="1"/>
</dbReference>
<dbReference type="Gene3D" id="1.10.10.60">
    <property type="entry name" value="Homeodomain-like"/>
    <property type="match status" value="1"/>
</dbReference>
<dbReference type="InterPro" id="IPR001789">
    <property type="entry name" value="Sig_transdc_resp-reg_receiver"/>
</dbReference>
<keyword evidence="6 16" id="KW-0418">Kinase</keyword>
<dbReference type="SUPFAM" id="SSF52172">
    <property type="entry name" value="CheY-like"/>
    <property type="match status" value="1"/>
</dbReference>
<dbReference type="Proteomes" id="UP000256708">
    <property type="component" value="Unassembled WGS sequence"/>
</dbReference>
<dbReference type="InterPro" id="IPR036890">
    <property type="entry name" value="HATPase_C_sf"/>
</dbReference>
<keyword evidence="10" id="KW-0238">DNA-binding</keyword>
<dbReference type="InterPro" id="IPR015943">
    <property type="entry name" value="WD40/YVTN_repeat-like_dom_sf"/>
</dbReference>
<dbReference type="Gene3D" id="2.60.40.10">
    <property type="entry name" value="Immunoglobulins"/>
    <property type="match status" value="1"/>
</dbReference>
<dbReference type="SUPFAM" id="SSF63829">
    <property type="entry name" value="Calcium-dependent phosphotriesterase"/>
    <property type="match status" value="2"/>
</dbReference>
<dbReference type="Pfam" id="PF00512">
    <property type="entry name" value="HisKA"/>
    <property type="match status" value="1"/>
</dbReference>